<sequence length="50" mass="5632">MAAKKETGNGIVRPATPEKDLGIKAPYMNWWTKQELDTNPDNMGMPLKED</sequence>
<dbReference type="AlphaFoldDB" id="A0A1I7H276"/>
<reference evidence="1 2" key="1">
    <citation type="submission" date="2016-10" db="EMBL/GenBank/DDBJ databases">
        <authorList>
            <person name="de Groot N.N."/>
        </authorList>
    </citation>
    <scope>NUCLEOTIDE SEQUENCE [LARGE SCALE GENOMIC DNA]</scope>
    <source>
        <strain evidence="1 2">KHGC13</strain>
    </source>
</reference>
<accession>A0A1I7H276</accession>
<dbReference type="Proteomes" id="UP000198817">
    <property type="component" value="Unassembled WGS sequence"/>
</dbReference>
<organism evidence="1 2">
    <name type="scientific">Eubacterium pyruvativorans</name>
    <dbReference type="NCBI Taxonomy" id="155865"/>
    <lineage>
        <taxon>Bacteria</taxon>
        <taxon>Bacillati</taxon>
        <taxon>Bacillota</taxon>
        <taxon>Clostridia</taxon>
        <taxon>Eubacteriales</taxon>
        <taxon>Eubacteriaceae</taxon>
        <taxon>Eubacterium</taxon>
    </lineage>
</organism>
<proteinExistence type="predicted"/>
<dbReference type="EMBL" id="FPBT01000011">
    <property type="protein sequence ID" value="SFU54807.1"/>
    <property type="molecule type" value="Genomic_DNA"/>
</dbReference>
<keyword evidence="2" id="KW-1185">Reference proteome</keyword>
<gene>
    <name evidence="1" type="ORF">SAMN05216508_11130</name>
</gene>
<evidence type="ECO:0000313" key="1">
    <source>
        <dbReference type="EMBL" id="SFU54807.1"/>
    </source>
</evidence>
<name>A0A1I7H276_9FIRM</name>
<dbReference type="GeneID" id="78355480"/>
<evidence type="ECO:0000313" key="2">
    <source>
        <dbReference type="Proteomes" id="UP000198817"/>
    </source>
</evidence>
<dbReference type="RefSeq" id="WP_163439413.1">
    <property type="nucleotide sequence ID" value="NZ_CACWQI010000004.1"/>
</dbReference>
<protein>
    <submittedName>
        <fullName evidence="1">Uncharacterized protein</fullName>
    </submittedName>
</protein>